<keyword evidence="2" id="KW-1185">Reference proteome</keyword>
<dbReference type="EMBL" id="JBEPSB010000023">
    <property type="protein sequence ID" value="MET4562647.1"/>
    <property type="molecule type" value="Genomic_DNA"/>
</dbReference>
<comment type="caution">
    <text evidence="1">The sequence shown here is derived from an EMBL/GenBank/DDBJ whole genome shotgun (WGS) entry which is preliminary data.</text>
</comment>
<organism evidence="1 2">
    <name type="scientific">Lysinibacillus parviboronicapiens</name>
    <dbReference type="NCBI Taxonomy" id="436516"/>
    <lineage>
        <taxon>Bacteria</taxon>
        <taxon>Bacillati</taxon>
        <taxon>Bacillota</taxon>
        <taxon>Bacilli</taxon>
        <taxon>Bacillales</taxon>
        <taxon>Bacillaceae</taxon>
        <taxon>Lysinibacillus</taxon>
    </lineage>
</organism>
<evidence type="ECO:0000313" key="2">
    <source>
        <dbReference type="Proteomes" id="UP001549363"/>
    </source>
</evidence>
<reference evidence="1 2" key="1">
    <citation type="submission" date="2024-06" db="EMBL/GenBank/DDBJ databases">
        <title>Sorghum-associated microbial communities from plants grown in Nebraska, USA.</title>
        <authorList>
            <person name="Schachtman D."/>
        </authorList>
    </citation>
    <scope>NUCLEOTIDE SEQUENCE [LARGE SCALE GENOMIC DNA]</scope>
    <source>
        <strain evidence="1 2">736</strain>
    </source>
</reference>
<proteinExistence type="predicted"/>
<name>A0ABV2PNY4_9BACI</name>
<dbReference type="Proteomes" id="UP001549363">
    <property type="component" value="Unassembled WGS sequence"/>
</dbReference>
<protein>
    <submittedName>
        <fullName evidence="1">Uncharacterized protein</fullName>
    </submittedName>
</protein>
<evidence type="ECO:0000313" key="1">
    <source>
        <dbReference type="EMBL" id="MET4562647.1"/>
    </source>
</evidence>
<gene>
    <name evidence="1" type="ORF">ABIA69_003838</name>
</gene>
<accession>A0ABV2PNY4</accession>
<sequence>MSVTMNEMVDAKPFSAESGLSKLVFLWGHIEISVASPIH</sequence>